<dbReference type="EMBL" id="JAUKUD010000007">
    <property type="protein sequence ID" value="KAK0738814.1"/>
    <property type="molecule type" value="Genomic_DNA"/>
</dbReference>
<feature type="transmembrane region" description="Helical" evidence="2">
    <location>
        <begin position="116"/>
        <end position="140"/>
    </location>
</feature>
<comment type="caution">
    <text evidence="3">The sequence shown here is derived from an EMBL/GenBank/DDBJ whole genome shotgun (WGS) entry which is preliminary data.</text>
</comment>
<gene>
    <name evidence="3" type="ORF">B0T18DRAFT_335350</name>
</gene>
<protein>
    <recommendedName>
        <fullName evidence="5">Fucose-specific lectin</fullName>
    </recommendedName>
</protein>
<evidence type="ECO:0000256" key="2">
    <source>
        <dbReference type="SAM" id="Phobius"/>
    </source>
</evidence>
<feature type="compositionally biased region" description="Low complexity" evidence="1">
    <location>
        <begin position="154"/>
        <end position="165"/>
    </location>
</feature>
<keyword evidence="2" id="KW-0472">Membrane</keyword>
<feature type="compositionally biased region" description="Polar residues" evidence="1">
    <location>
        <begin position="141"/>
        <end position="153"/>
    </location>
</feature>
<evidence type="ECO:0000256" key="1">
    <source>
        <dbReference type="SAM" id="MobiDB-lite"/>
    </source>
</evidence>
<evidence type="ECO:0000313" key="3">
    <source>
        <dbReference type="EMBL" id="KAK0738814.1"/>
    </source>
</evidence>
<keyword evidence="2" id="KW-1133">Transmembrane helix</keyword>
<dbReference type="AlphaFoldDB" id="A0AA40EES1"/>
<keyword evidence="4" id="KW-1185">Reference proteome</keyword>
<keyword evidence="2" id="KW-0812">Transmembrane</keyword>
<organism evidence="3 4">
    <name type="scientific">Schizothecium vesticola</name>
    <dbReference type="NCBI Taxonomy" id="314040"/>
    <lineage>
        <taxon>Eukaryota</taxon>
        <taxon>Fungi</taxon>
        <taxon>Dikarya</taxon>
        <taxon>Ascomycota</taxon>
        <taxon>Pezizomycotina</taxon>
        <taxon>Sordariomycetes</taxon>
        <taxon>Sordariomycetidae</taxon>
        <taxon>Sordariales</taxon>
        <taxon>Schizotheciaceae</taxon>
        <taxon>Schizothecium</taxon>
    </lineage>
</organism>
<sequence>MAALPHANGADSNYSNLEVVHSAPENRYEGGSLQVDHTSYPHGKFQPVPVTSYAGAEPKPWIEHDPNSPPTAREEGGYAPEAVPAYFRHPGAPELHDGPLPAPPPPTICGIRRKKFWIIAGVIGLLVVAAAVGGGVGGALSNRSSSGSAQQTESGANSGSNTGSGSASGTGTGSNTPSVAVQDLSIAAIGWESKTGVKQYRVYHQPASQSNLFESKWDSAEKSWQLSQITQSATEPVKKGSPLMAVVGYPHGNSTAFELSKTLYYQQPGGVLMERNSQDSLPAEWDQAGFSTRATASANSTIHSYLFTNLTDPNLILTVFYQESGAGSLTMSRYVESKKGGITSNWAPTKQNIDIAAGSPIAAASVGRPQNIRMYVTKADGTLTHHPYDVERNILGEAVGELPPHPV</sequence>
<accession>A0AA40EES1</accession>
<feature type="region of interest" description="Disordered" evidence="1">
    <location>
        <begin position="139"/>
        <end position="176"/>
    </location>
</feature>
<evidence type="ECO:0000313" key="4">
    <source>
        <dbReference type="Proteomes" id="UP001172155"/>
    </source>
</evidence>
<dbReference type="Gene3D" id="2.120.10.70">
    <property type="entry name" value="Fucose-specific lectin"/>
    <property type="match status" value="1"/>
</dbReference>
<proteinExistence type="predicted"/>
<evidence type="ECO:0008006" key="5">
    <source>
        <dbReference type="Google" id="ProtNLM"/>
    </source>
</evidence>
<name>A0AA40EES1_9PEZI</name>
<dbReference type="SUPFAM" id="SSF89372">
    <property type="entry name" value="Fucose-specific lectin"/>
    <property type="match status" value="1"/>
</dbReference>
<reference evidence="3" key="1">
    <citation type="submission" date="2023-06" db="EMBL/GenBank/DDBJ databases">
        <title>Genome-scale phylogeny and comparative genomics of the fungal order Sordariales.</title>
        <authorList>
            <consortium name="Lawrence Berkeley National Laboratory"/>
            <person name="Hensen N."/>
            <person name="Bonometti L."/>
            <person name="Westerberg I."/>
            <person name="Brannstrom I.O."/>
            <person name="Guillou S."/>
            <person name="Cros-Aarteil S."/>
            <person name="Calhoun S."/>
            <person name="Haridas S."/>
            <person name="Kuo A."/>
            <person name="Mondo S."/>
            <person name="Pangilinan J."/>
            <person name="Riley R."/>
            <person name="LaButti K."/>
            <person name="Andreopoulos B."/>
            <person name="Lipzen A."/>
            <person name="Chen C."/>
            <person name="Yanf M."/>
            <person name="Daum C."/>
            <person name="Ng V."/>
            <person name="Clum A."/>
            <person name="Steindorff A."/>
            <person name="Ohm R."/>
            <person name="Martin F."/>
            <person name="Silar P."/>
            <person name="Natvig D."/>
            <person name="Lalanne C."/>
            <person name="Gautier V."/>
            <person name="Ament-velasquez S.L."/>
            <person name="Kruys A."/>
            <person name="Hutchinson M.I."/>
            <person name="Powell A.J."/>
            <person name="Barry K."/>
            <person name="Miller A.N."/>
            <person name="Grigoriev I.V."/>
            <person name="Debuchy R."/>
            <person name="Gladieux P."/>
            <person name="Thoren M.H."/>
            <person name="Johannesson H."/>
        </authorList>
    </citation>
    <scope>NUCLEOTIDE SEQUENCE</scope>
    <source>
        <strain evidence="3">SMH3187-1</strain>
    </source>
</reference>
<dbReference type="Proteomes" id="UP001172155">
    <property type="component" value="Unassembled WGS sequence"/>
</dbReference>